<dbReference type="SUPFAM" id="SSF88946">
    <property type="entry name" value="Sigma2 domain of RNA polymerase sigma factors"/>
    <property type="match status" value="1"/>
</dbReference>
<sequence length="183" mass="22296">MKEKNDYELMQLVKRNYRPALEELYERYIKLIYSFTFKFFQGNEDKTKEVVQLIFLKLWTTKSMYNPSKGDFVNWILTITRNICIDYVRKENKELMYRNFNNVYDSEKHMHITDSENQIEKRLHRVEIQKAKQNLTTSQKRLIDLLYWKGYSLSEIAKMEDEPLGTTKSRLHQSLKQLKKYLE</sequence>
<dbReference type="InterPro" id="IPR013324">
    <property type="entry name" value="RNA_pol_sigma_r3/r4-like"/>
</dbReference>
<dbReference type="Pfam" id="PF04545">
    <property type="entry name" value="Sigma70_r4"/>
    <property type="match status" value="1"/>
</dbReference>
<organism evidence="8 9">
    <name type="scientific">Bacillus paramycoides</name>
    <dbReference type="NCBI Taxonomy" id="2026194"/>
    <lineage>
        <taxon>Bacteria</taxon>
        <taxon>Bacillati</taxon>
        <taxon>Bacillota</taxon>
        <taxon>Bacilli</taxon>
        <taxon>Bacillales</taxon>
        <taxon>Bacillaceae</taxon>
        <taxon>Bacillus</taxon>
        <taxon>Bacillus cereus group</taxon>
    </lineage>
</organism>
<dbReference type="PANTHER" id="PTHR43133:SF62">
    <property type="entry name" value="RNA POLYMERASE SIGMA FACTOR SIGZ"/>
    <property type="match status" value="1"/>
</dbReference>
<evidence type="ECO:0000313" key="9">
    <source>
        <dbReference type="Proteomes" id="UP000182788"/>
    </source>
</evidence>
<dbReference type="InterPro" id="IPR007630">
    <property type="entry name" value="RNA_pol_sigma70_r4"/>
</dbReference>
<dbReference type="Gene3D" id="1.10.1740.10">
    <property type="match status" value="1"/>
</dbReference>
<dbReference type="Pfam" id="PF04542">
    <property type="entry name" value="Sigma70_r2"/>
    <property type="match status" value="1"/>
</dbReference>
<dbReference type="SUPFAM" id="SSF88659">
    <property type="entry name" value="Sigma3 and sigma4 domains of RNA polymerase sigma factors"/>
    <property type="match status" value="1"/>
</dbReference>
<dbReference type="AlphaFoldDB" id="A0A1J9UBM4"/>
<keyword evidence="3" id="KW-0731">Sigma factor</keyword>
<evidence type="ECO:0000256" key="3">
    <source>
        <dbReference type="ARBA" id="ARBA00023082"/>
    </source>
</evidence>
<dbReference type="Proteomes" id="UP000182788">
    <property type="component" value="Unassembled WGS sequence"/>
</dbReference>
<proteinExistence type="inferred from homology"/>
<dbReference type="InterPro" id="IPR014284">
    <property type="entry name" value="RNA_pol_sigma-70_dom"/>
</dbReference>
<comment type="similarity">
    <text evidence="1">Belongs to the sigma-70 factor family. ECF subfamily.</text>
</comment>
<dbReference type="InterPro" id="IPR013325">
    <property type="entry name" value="RNA_pol_sigma_r2"/>
</dbReference>
<keyword evidence="2" id="KW-0805">Transcription regulation</keyword>
<comment type="caution">
    <text evidence="8">The sequence shown here is derived from an EMBL/GenBank/DDBJ whole genome shotgun (WGS) entry which is preliminary data.</text>
</comment>
<evidence type="ECO:0000256" key="2">
    <source>
        <dbReference type="ARBA" id="ARBA00023015"/>
    </source>
</evidence>
<evidence type="ECO:0000256" key="1">
    <source>
        <dbReference type="ARBA" id="ARBA00010641"/>
    </source>
</evidence>
<protein>
    <submittedName>
        <fullName evidence="8">RNA polymerase</fullName>
    </submittedName>
</protein>
<evidence type="ECO:0000259" key="6">
    <source>
        <dbReference type="Pfam" id="PF04542"/>
    </source>
</evidence>
<feature type="domain" description="RNA polymerase sigma-70 region 2" evidence="6">
    <location>
        <begin position="24"/>
        <end position="93"/>
    </location>
</feature>
<keyword evidence="4" id="KW-0238">DNA-binding</keyword>
<dbReference type="RefSeq" id="WP_071719793.1">
    <property type="nucleotide sequence ID" value="NZ_CBCSHB010000030.1"/>
</dbReference>
<dbReference type="NCBIfam" id="TIGR02937">
    <property type="entry name" value="sigma70-ECF"/>
    <property type="match status" value="1"/>
</dbReference>
<keyword evidence="5" id="KW-0804">Transcription</keyword>
<dbReference type="InterPro" id="IPR039425">
    <property type="entry name" value="RNA_pol_sigma-70-like"/>
</dbReference>
<dbReference type="InterPro" id="IPR007627">
    <property type="entry name" value="RNA_pol_sigma70_r2"/>
</dbReference>
<reference evidence="8 9" key="1">
    <citation type="submission" date="2016-06" db="EMBL/GenBank/DDBJ databases">
        <title>First insights into the genetic diversity and population structure of in the Bacillus cereus group bacteria from diverse marine environments.</title>
        <authorList>
            <person name="Liu Y."/>
            <person name="Lai Q."/>
            <person name="Shao Z."/>
        </authorList>
    </citation>
    <scope>NUCLEOTIDE SEQUENCE [LARGE SCALE GENOMIC DNA]</scope>
    <source>
        <strain evidence="8 9">NH24A2</strain>
    </source>
</reference>
<gene>
    <name evidence="8" type="ORF">BAU28_16320</name>
</gene>
<dbReference type="InterPro" id="IPR036388">
    <property type="entry name" value="WH-like_DNA-bd_sf"/>
</dbReference>
<dbReference type="GO" id="GO:0003677">
    <property type="term" value="F:DNA binding"/>
    <property type="evidence" value="ECO:0007669"/>
    <property type="project" value="UniProtKB-KW"/>
</dbReference>
<accession>A0A1J9UBM4</accession>
<dbReference type="EMBL" id="MAOI01000091">
    <property type="protein sequence ID" value="OJD76054.1"/>
    <property type="molecule type" value="Genomic_DNA"/>
</dbReference>
<feature type="domain" description="RNA polymerase sigma-70 region 4" evidence="7">
    <location>
        <begin position="134"/>
        <end position="180"/>
    </location>
</feature>
<dbReference type="PANTHER" id="PTHR43133">
    <property type="entry name" value="RNA POLYMERASE ECF-TYPE SIGMA FACTO"/>
    <property type="match status" value="1"/>
</dbReference>
<dbReference type="GO" id="GO:0006352">
    <property type="term" value="P:DNA-templated transcription initiation"/>
    <property type="evidence" value="ECO:0007669"/>
    <property type="project" value="InterPro"/>
</dbReference>
<dbReference type="Gene3D" id="1.10.10.10">
    <property type="entry name" value="Winged helix-like DNA-binding domain superfamily/Winged helix DNA-binding domain"/>
    <property type="match status" value="1"/>
</dbReference>
<evidence type="ECO:0000313" key="8">
    <source>
        <dbReference type="EMBL" id="OJD76054.1"/>
    </source>
</evidence>
<dbReference type="GeneID" id="87593738"/>
<evidence type="ECO:0000256" key="4">
    <source>
        <dbReference type="ARBA" id="ARBA00023125"/>
    </source>
</evidence>
<name>A0A1J9UBM4_9BACI</name>
<dbReference type="GO" id="GO:0016987">
    <property type="term" value="F:sigma factor activity"/>
    <property type="evidence" value="ECO:0007669"/>
    <property type="project" value="UniProtKB-KW"/>
</dbReference>
<evidence type="ECO:0000256" key="5">
    <source>
        <dbReference type="ARBA" id="ARBA00023163"/>
    </source>
</evidence>
<evidence type="ECO:0000259" key="7">
    <source>
        <dbReference type="Pfam" id="PF04545"/>
    </source>
</evidence>